<evidence type="ECO:0000256" key="2">
    <source>
        <dbReference type="SAM" id="SignalP"/>
    </source>
</evidence>
<evidence type="ECO:0000256" key="1">
    <source>
        <dbReference type="SAM" id="MobiDB-lite"/>
    </source>
</evidence>
<dbReference type="AlphaFoldDB" id="A0A1X6NJY0"/>
<evidence type="ECO:0000313" key="4">
    <source>
        <dbReference type="Proteomes" id="UP000218209"/>
    </source>
</evidence>
<accession>A0A1X6NJY0</accession>
<dbReference type="Proteomes" id="UP000218209">
    <property type="component" value="Unassembled WGS sequence"/>
</dbReference>
<evidence type="ECO:0000313" key="3">
    <source>
        <dbReference type="EMBL" id="OSX68908.1"/>
    </source>
</evidence>
<name>A0A1X6NJY0_PORUM</name>
<gene>
    <name evidence="3" type="ORF">BU14_2109s0001</name>
</gene>
<keyword evidence="4" id="KW-1185">Reference proteome</keyword>
<feature type="region of interest" description="Disordered" evidence="1">
    <location>
        <begin position="48"/>
        <end position="98"/>
    </location>
</feature>
<proteinExistence type="predicted"/>
<organism evidence="3 4">
    <name type="scientific">Porphyra umbilicalis</name>
    <name type="common">Purple laver</name>
    <name type="synonym">Red alga</name>
    <dbReference type="NCBI Taxonomy" id="2786"/>
    <lineage>
        <taxon>Eukaryota</taxon>
        <taxon>Rhodophyta</taxon>
        <taxon>Bangiophyceae</taxon>
        <taxon>Bangiales</taxon>
        <taxon>Bangiaceae</taxon>
        <taxon>Porphyra</taxon>
    </lineage>
</organism>
<evidence type="ECO:0008006" key="5">
    <source>
        <dbReference type="Google" id="ProtNLM"/>
    </source>
</evidence>
<feature type="signal peptide" evidence="2">
    <location>
        <begin position="1"/>
        <end position="33"/>
    </location>
</feature>
<sequence>MGPRGFLFPGALVLATLAAALSLSLSAWQTTAAVVAPPVRLAIAGRSATVDTDHDTNSTLPSLVRQPSRPTGRMAMAAGTAMSVDTDHDTNSSLPSLA</sequence>
<feature type="chain" id="PRO_5012688157" description="Secreted protein" evidence="2">
    <location>
        <begin position="34"/>
        <end position="98"/>
    </location>
</feature>
<protein>
    <recommendedName>
        <fullName evidence="5">Secreted protein</fullName>
    </recommendedName>
</protein>
<keyword evidence="2" id="KW-0732">Signal</keyword>
<dbReference type="EMBL" id="KV919971">
    <property type="protein sequence ID" value="OSX68908.1"/>
    <property type="molecule type" value="Genomic_DNA"/>
</dbReference>
<reference evidence="3 4" key="1">
    <citation type="submission" date="2017-03" db="EMBL/GenBank/DDBJ databases">
        <title>WGS assembly of Porphyra umbilicalis.</title>
        <authorList>
            <person name="Brawley S.H."/>
            <person name="Blouin N.A."/>
            <person name="Ficko-Blean E."/>
            <person name="Wheeler G.L."/>
            <person name="Lohr M."/>
            <person name="Goodson H.V."/>
            <person name="Jenkins J.W."/>
            <person name="Blaby-Haas C.E."/>
            <person name="Helliwell K.E."/>
            <person name="Chan C."/>
            <person name="Marriage T."/>
            <person name="Bhattacharya D."/>
            <person name="Klein A.S."/>
            <person name="Badis Y."/>
            <person name="Brodie J."/>
            <person name="Cao Y."/>
            <person name="Collen J."/>
            <person name="Dittami S.M."/>
            <person name="Gachon C.M."/>
            <person name="Green B.R."/>
            <person name="Karpowicz S."/>
            <person name="Kim J.W."/>
            <person name="Kudahl U."/>
            <person name="Lin S."/>
            <person name="Michel G."/>
            <person name="Mittag M."/>
            <person name="Olson B.J."/>
            <person name="Pangilinan J."/>
            <person name="Peng Y."/>
            <person name="Qiu H."/>
            <person name="Shu S."/>
            <person name="Singer J.T."/>
            <person name="Smith A.G."/>
            <person name="Sprecher B.N."/>
            <person name="Wagner V."/>
            <person name="Wang W."/>
            <person name="Wang Z.-Y."/>
            <person name="Yan J."/>
            <person name="Yarish C."/>
            <person name="Zoeuner-Riek S."/>
            <person name="Zhuang Y."/>
            <person name="Zou Y."/>
            <person name="Lindquist E.A."/>
            <person name="Grimwood J."/>
            <person name="Barry K."/>
            <person name="Rokhsar D.S."/>
            <person name="Schmutz J."/>
            <person name="Stiller J.W."/>
            <person name="Grossman A.R."/>
            <person name="Prochnik S.E."/>
        </authorList>
    </citation>
    <scope>NUCLEOTIDE SEQUENCE [LARGE SCALE GENOMIC DNA]</scope>
    <source>
        <strain evidence="3">4086291</strain>
    </source>
</reference>
<feature type="compositionally biased region" description="Low complexity" evidence="1">
    <location>
        <begin position="71"/>
        <end position="82"/>
    </location>
</feature>